<dbReference type="NCBIfam" id="TIGR01539">
    <property type="entry name" value="portal_lambda"/>
    <property type="match status" value="1"/>
</dbReference>
<name>A0ABQ2Y207_9BURK</name>
<proteinExistence type="predicted"/>
<feature type="region of interest" description="Disordered" evidence="1">
    <location>
        <begin position="438"/>
        <end position="469"/>
    </location>
</feature>
<reference evidence="3" key="1">
    <citation type="journal article" date="2019" name="Int. J. Syst. Evol. Microbiol.">
        <title>The Global Catalogue of Microorganisms (GCM) 10K type strain sequencing project: providing services to taxonomists for standard genome sequencing and annotation.</title>
        <authorList>
            <consortium name="The Broad Institute Genomics Platform"/>
            <consortium name="The Broad Institute Genome Sequencing Center for Infectious Disease"/>
            <person name="Wu L."/>
            <person name="Ma J."/>
        </authorList>
    </citation>
    <scope>NUCLEOTIDE SEQUENCE [LARGE SCALE GENOMIC DNA]</scope>
    <source>
        <strain evidence="3">KCTC 23917</strain>
    </source>
</reference>
<dbReference type="InterPro" id="IPR006429">
    <property type="entry name" value="Phage_lambda_portal"/>
</dbReference>
<gene>
    <name evidence="2" type="ORF">GCM10010946_34540</name>
</gene>
<accession>A0ABQ2Y207</accession>
<evidence type="ECO:0000313" key="3">
    <source>
        <dbReference type="Proteomes" id="UP000653343"/>
    </source>
</evidence>
<organism evidence="2 3">
    <name type="scientific">Undibacterium squillarum</name>
    <dbReference type="NCBI Taxonomy" id="1131567"/>
    <lineage>
        <taxon>Bacteria</taxon>
        <taxon>Pseudomonadati</taxon>
        <taxon>Pseudomonadota</taxon>
        <taxon>Betaproteobacteria</taxon>
        <taxon>Burkholderiales</taxon>
        <taxon>Oxalobacteraceae</taxon>
        <taxon>Undibacterium</taxon>
    </lineage>
</organism>
<dbReference type="RefSeq" id="WP_189358774.1">
    <property type="nucleotide sequence ID" value="NZ_BMYU01000012.1"/>
</dbReference>
<keyword evidence="3" id="KW-1185">Reference proteome</keyword>
<evidence type="ECO:0000313" key="2">
    <source>
        <dbReference type="EMBL" id="GGX53042.1"/>
    </source>
</evidence>
<evidence type="ECO:0000256" key="1">
    <source>
        <dbReference type="SAM" id="MobiDB-lite"/>
    </source>
</evidence>
<comment type="caution">
    <text evidence="2">The sequence shown here is derived from an EMBL/GenBank/DDBJ whole genome shotgun (WGS) entry which is preliminary data.</text>
</comment>
<dbReference type="EMBL" id="BMYU01000012">
    <property type="protein sequence ID" value="GGX53042.1"/>
    <property type="molecule type" value="Genomic_DNA"/>
</dbReference>
<dbReference type="Proteomes" id="UP000653343">
    <property type="component" value="Unassembled WGS sequence"/>
</dbReference>
<protein>
    <submittedName>
        <fullName evidence="2">Phage portal protein</fullName>
    </submittedName>
</protein>
<dbReference type="Pfam" id="PF05136">
    <property type="entry name" value="Phage_portal_2"/>
    <property type="match status" value="1"/>
</dbReference>
<sequence>MNFVDRIVGAFSPAAGIRRVFERKQYEAVQRSMNAAKPARSTNWKPGTGSINSEINSGLHIVRNRSRDLILNNGYLKKAVKTLVSNRVGTGIIPKWEDPKVKALWDYWSKYEADYDEVLSLNARLAQLCRGEIESGEILLRFHVLDDPKLKVPLQVQVLESDHLDSFKTGRNEMGFAIAGVQFNDRGKRIGYWLFKTHPGEYTIPRDMVSEFVSAEFVLHFFDAMGRPNQVRGFPALSCAIWKVNDLDEYQEAHAVRKKIEACFAVFVTSQQNDMRIGVPGVAGQSDPGLEDIGPGMVHYLRPGEGVDFSSPTPSDGYEETTRTELRAIAAGSEVSYEQMTGDYSQVNFTSGRMGKLEFRQQTEQYQELLFLPMVMTRIVRMFVKVAYLRGAITKQEMPLSFTCPRVPLLDVQKEALGYKTLQDQRVLSRHQVQRELGYDPEEMDAEIRGDDLAPQLQPQTKAATDEET</sequence>